<proteinExistence type="predicted"/>
<keyword evidence="2" id="KW-1185">Reference proteome</keyword>
<dbReference type="AlphaFoldDB" id="A0A6M4GU73"/>
<protein>
    <submittedName>
        <fullName evidence="1">Uncharacterized protein</fullName>
    </submittedName>
</protein>
<dbReference type="KEGG" id="uru:DSM104443_00933"/>
<reference evidence="1 2" key="1">
    <citation type="submission" date="2020-04" db="EMBL/GenBank/DDBJ databases">
        <title>Usitatibacter rugosus gen. nov., sp. nov. and Usitatibacter palustris sp. nov., novel members of Usitatibacteraceae fam. nov. within the order Nitrosomonadales isolated from soil.</title>
        <authorList>
            <person name="Huber K.J."/>
            <person name="Neumann-Schaal M."/>
            <person name="Geppert A."/>
            <person name="Luckner M."/>
            <person name="Wanner G."/>
            <person name="Overmann J."/>
        </authorList>
    </citation>
    <scope>NUCLEOTIDE SEQUENCE [LARGE SCALE GENOMIC DNA]</scope>
    <source>
        <strain evidence="1 2">0125_3</strain>
    </source>
</reference>
<name>A0A6M4GU73_9PROT</name>
<gene>
    <name evidence="1" type="ORF">DSM104443_00933</name>
</gene>
<evidence type="ECO:0000313" key="2">
    <source>
        <dbReference type="Proteomes" id="UP000501534"/>
    </source>
</evidence>
<dbReference type="Proteomes" id="UP000501534">
    <property type="component" value="Chromosome"/>
</dbReference>
<organism evidence="1 2">
    <name type="scientific">Usitatibacter rugosus</name>
    <dbReference type="NCBI Taxonomy" id="2732067"/>
    <lineage>
        <taxon>Bacteria</taxon>
        <taxon>Pseudomonadati</taxon>
        <taxon>Pseudomonadota</taxon>
        <taxon>Betaproteobacteria</taxon>
        <taxon>Nitrosomonadales</taxon>
        <taxon>Usitatibacteraceae</taxon>
        <taxon>Usitatibacter</taxon>
    </lineage>
</organism>
<dbReference type="RefSeq" id="WP_171089958.1">
    <property type="nucleotide sequence ID" value="NZ_CP053069.1"/>
</dbReference>
<sequence length="231" mass="26235">MSQLTRRERAVTYERWDRLAKVLLGDLVRASLPDLFAPLEDVAKRIALRYRLSGIETSELADFLRDRLEQWNAPTRLGLSIGEGLFRWSFRVADNRAKSVVRSRVRKGKIELDAPCSLSEGTDVHDALVARVVDQNESTGKELALIQISRFVDWLRSVENRNEELALLAQRLGLEGEDRAPVECPKWDELKTKAVAKRLRSLWVAFDSGGPMPAARTRRAVRIPTKAKDMT</sequence>
<accession>A0A6M4GU73</accession>
<dbReference type="EMBL" id="CP053069">
    <property type="protein sequence ID" value="QJR09883.1"/>
    <property type="molecule type" value="Genomic_DNA"/>
</dbReference>
<evidence type="ECO:0000313" key="1">
    <source>
        <dbReference type="EMBL" id="QJR09883.1"/>
    </source>
</evidence>